<dbReference type="GO" id="GO:0016491">
    <property type="term" value="F:oxidoreductase activity"/>
    <property type="evidence" value="ECO:0007669"/>
    <property type="project" value="UniProtKB-KW"/>
</dbReference>
<dbReference type="InterPro" id="IPR018391">
    <property type="entry name" value="PQQ_b-propeller_rpt"/>
</dbReference>
<proteinExistence type="inferred from homology"/>
<reference evidence="6 7" key="1">
    <citation type="submission" date="2017-04" db="EMBL/GenBank/DDBJ databases">
        <authorList>
            <person name="Afonso C.L."/>
            <person name="Miller P.J."/>
            <person name="Scott M.A."/>
            <person name="Spackman E."/>
            <person name="Goraichik I."/>
            <person name="Dimitrov K.M."/>
            <person name="Suarez D.L."/>
            <person name="Swayne D.E."/>
        </authorList>
    </citation>
    <scope>NUCLEOTIDE SEQUENCE [LARGE SCALE GENOMIC DNA]</scope>
    <source>
        <strain evidence="6 7">USBA 355</strain>
    </source>
</reference>
<dbReference type="InterPro" id="IPR011047">
    <property type="entry name" value="Quinoprotein_ADH-like_sf"/>
</dbReference>
<dbReference type="SUPFAM" id="SSF50998">
    <property type="entry name" value="Quinoprotein alcohol dehydrogenase-like"/>
    <property type="match status" value="1"/>
</dbReference>
<keyword evidence="7" id="KW-1185">Reference proteome</keyword>
<dbReference type="AlphaFoldDB" id="A0A1Y6CM86"/>
<dbReference type="RefSeq" id="WP_085126014.1">
    <property type="nucleotide sequence ID" value="NZ_FWZX01000036.1"/>
</dbReference>
<feature type="domain" description="Pyrrolo-quinoline quinone repeat" evidence="5">
    <location>
        <begin position="432"/>
        <end position="524"/>
    </location>
</feature>
<dbReference type="PANTHER" id="PTHR32303">
    <property type="entry name" value="QUINOPROTEIN ALCOHOL DEHYDROGENASE (CYTOCHROME C)"/>
    <property type="match status" value="1"/>
</dbReference>
<feature type="domain" description="Pyrrolo-quinoline quinone repeat" evidence="5">
    <location>
        <begin position="53"/>
        <end position="352"/>
    </location>
</feature>
<dbReference type="Gene3D" id="2.140.10.10">
    <property type="entry name" value="Quinoprotein alcohol dehydrogenase-like superfamily"/>
    <property type="match status" value="1"/>
</dbReference>
<feature type="signal peptide" evidence="4">
    <location>
        <begin position="1"/>
        <end position="26"/>
    </location>
</feature>
<organism evidence="6 7">
    <name type="scientific">Tistlia consotensis USBA 355</name>
    <dbReference type="NCBI Taxonomy" id="560819"/>
    <lineage>
        <taxon>Bacteria</taxon>
        <taxon>Pseudomonadati</taxon>
        <taxon>Pseudomonadota</taxon>
        <taxon>Alphaproteobacteria</taxon>
        <taxon>Rhodospirillales</taxon>
        <taxon>Rhodovibrionaceae</taxon>
        <taxon>Tistlia</taxon>
    </lineage>
</organism>
<evidence type="ECO:0000259" key="5">
    <source>
        <dbReference type="Pfam" id="PF01011"/>
    </source>
</evidence>
<evidence type="ECO:0000256" key="2">
    <source>
        <dbReference type="ARBA" id="ARBA00008156"/>
    </source>
</evidence>
<keyword evidence="4" id="KW-0732">Signal</keyword>
<feature type="chain" id="PRO_5012441519" evidence="4">
    <location>
        <begin position="27"/>
        <end position="562"/>
    </location>
</feature>
<accession>A0A1Y6CM86</accession>
<comment type="similarity">
    <text evidence="2">Belongs to the bacterial PQQ dehydrogenase family.</text>
</comment>
<dbReference type="Proteomes" id="UP000192917">
    <property type="component" value="Unassembled WGS sequence"/>
</dbReference>
<gene>
    <name evidence="6" type="ORF">SAMN05428998_13647</name>
</gene>
<comment type="cofactor">
    <cofactor evidence="1">
        <name>pyrroloquinoline quinone</name>
        <dbReference type="ChEBI" id="CHEBI:58442"/>
    </cofactor>
</comment>
<protein>
    <submittedName>
        <fullName evidence="6">Alcohol dehydrogenase (Cytochrome c)</fullName>
    </submittedName>
</protein>
<dbReference type="Pfam" id="PF01011">
    <property type="entry name" value="PQQ"/>
    <property type="match status" value="2"/>
</dbReference>
<dbReference type="EMBL" id="FWZX01000036">
    <property type="protein sequence ID" value="SMF77218.1"/>
    <property type="molecule type" value="Genomic_DNA"/>
</dbReference>
<evidence type="ECO:0000313" key="7">
    <source>
        <dbReference type="Proteomes" id="UP000192917"/>
    </source>
</evidence>
<evidence type="ECO:0000313" key="6">
    <source>
        <dbReference type="EMBL" id="SMF77218.1"/>
    </source>
</evidence>
<name>A0A1Y6CM86_9PROT</name>
<evidence type="ECO:0000256" key="1">
    <source>
        <dbReference type="ARBA" id="ARBA00001931"/>
    </source>
</evidence>
<evidence type="ECO:0000256" key="3">
    <source>
        <dbReference type="ARBA" id="ARBA00023002"/>
    </source>
</evidence>
<dbReference type="SMART" id="SM00564">
    <property type="entry name" value="PQQ"/>
    <property type="match status" value="5"/>
</dbReference>
<evidence type="ECO:0000256" key="4">
    <source>
        <dbReference type="SAM" id="SignalP"/>
    </source>
</evidence>
<dbReference type="InterPro" id="IPR002372">
    <property type="entry name" value="PQQ_rpt_dom"/>
</dbReference>
<sequence>MQRISTLFRGALLAGAALALPGLALAASGNASGPSSDMLLKAADDSASWILPAGSYSGDRSITESQISPQNVGKMTKAWSFTIPAGGPVEASPIVWHGMMYVTSFKNDVYALDAKTGELKWQYNPKPMQLVGFPRNRGVAILDGVLFMGMANGHMVALDAETGKEIWNKQTVENPKNSFYSMQPVPYKGKLLMGVSNGDWGGIGNISAFDPKTGKRIWKWEAVPGPGQKGHDTWSGDSWKRGGGAIWSGLAIDPKTDTLYVDTGNPQPDFLGTIRKGKNLYTDSMVALDISGAKPKMKWYHQFIPHDTHDWDPAMPPVLFEGKVDGKEKPLVAAGDKGGNFWILDATTGKLVSHTPVSYQMGQNTEPPAVGANYACPNTNGGIEYNGGAYDPATNTFFVPSTNQCGKWTGSKKAVYVAGQFYLGGGFPSLVGPNSGWFNAVDVSTGVFSWRHHLGLPANGGALVMDYKAEKASAASGSLVFTGLLDGTFAAYDPASGKELWHSDMGGSIVAPPATFTMDGRRYVTVEAGDPGFLKVPELGEPAKTSTLTAFVSAAPQTATSN</sequence>
<keyword evidence="3" id="KW-0560">Oxidoreductase</keyword>
<dbReference type="STRING" id="560819.SAMN05428998_13647"/>